<dbReference type="SUPFAM" id="SSF53474">
    <property type="entry name" value="alpha/beta-Hydrolases"/>
    <property type="match status" value="1"/>
</dbReference>
<keyword evidence="1" id="KW-0732">Signal</keyword>
<dbReference type="InterPro" id="IPR050955">
    <property type="entry name" value="Plant_Biomass_Hydrol_Est"/>
</dbReference>
<sequence>MTVEQRSFDTANGTFPYLFSPATASESAPLVLFLHGARDRGNDLNVLLKWGLPLFVNESQSLPYFFAAPQLPADQTWVERAEDVIAFLDHLLANNSINPAQVIIAGFSLGTAGTWHIATTYSDRFAGVVAVSGRVPQVIAEKDLAKLKDIPVQVFQGGQDANIPIADVEKFVETLRGLGISVNLTVFPEGDHFIADQVYSAPDLQQWFISQTRRELAISA</sequence>
<evidence type="ECO:0000256" key="1">
    <source>
        <dbReference type="ARBA" id="ARBA00022729"/>
    </source>
</evidence>
<dbReference type="RefSeq" id="WP_169365998.1">
    <property type="nucleotide sequence ID" value="NZ_JAAVJL010000005.1"/>
</dbReference>
<protein>
    <submittedName>
        <fullName evidence="3">Prolyl oligopeptidase family serine peptidase</fullName>
    </submittedName>
</protein>
<evidence type="ECO:0000313" key="3">
    <source>
        <dbReference type="EMBL" id="NMF61051.1"/>
    </source>
</evidence>
<dbReference type="PANTHER" id="PTHR43037">
    <property type="entry name" value="UNNAMED PRODUCT-RELATED"/>
    <property type="match status" value="1"/>
</dbReference>
<gene>
    <name evidence="3" type="ORF">HC246_24230</name>
</gene>
<dbReference type="InterPro" id="IPR003140">
    <property type="entry name" value="PLipase/COase/thioEstase"/>
</dbReference>
<feature type="domain" description="Phospholipase/carboxylesterase/thioesterase" evidence="2">
    <location>
        <begin position="80"/>
        <end position="196"/>
    </location>
</feature>
<organism evidence="3 4">
    <name type="scientific">Pseudanabaena yagii GIHE-NHR1</name>
    <dbReference type="NCBI Taxonomy" id="2722753"/>
    <lineage>
        <taxon>Bacteria</taxon>
        <taxon>Bacillati</taxon>
        <taxon>Cyanobacteriota</taxon>
        <taxon>Cyanophyceae</taxon>
        <taxon>Pseudanabaenales</taxon>
        <taxon>Pseudanabaenaceae</taxon>
        <taxon>Pseudanabaena</taxon>
        <taxon>Pseudanabaena yagii</taxon>
    </lineage>
</organism>
<dbReference type="InterPro" id="IPR029058">
    <property type="entry name" value="AB_hydrolase_fold"/>
</dbReference>
<proteinExistence type="predicted"/>
<dbReference type="PANTHER" id="PTHR43037:SF1">
    <property type="entry name" value="BLL1128 PROTEIN"/>
    <property type="match status" value="1"/>
</dbReference>
<dbReference type="Pfam" id="PF02230">
    <property type="entry name" value="Abhydrolase_2"/>
    <property type="match status" value="1"/>
</dbReference>
<dbReference type="Proteomes" id="UP000738376">
    <property type="component" value="Unassembled WGS sequence"/>
</dbReference>
<name>A0ABX1M0D4_9CYAN</name>
<evidence type="ECO:0000313" key="4">
    <source>
        <dbReference type="Proteomes" id="UP000738376"/>
    </source>
</evidence>
<reference evidence="3 4" key="1">
    <citation type="submission" date="2020-03" db="EMBL/GenBank/DDBJ databases">
        <title>Draft Genome Sequence of 2-Methylisoborneol Producing Pseudanabaena yagii Strain GIHE-NHR1 Isolated from North Han River in South Korea.</title>
        <authorList>
            <person name="Jeong J."/>
        </authorList>
    </citation>
    <scope>NUCLEOTIDE SEQUENCE [LARGE SCALE GENOMIC DNA]</scope>
    <source>
        <strain evidence="3 4">GIHE-NHR1</strain>
    </source>
</reference>
<dbReference type="EMBL" id="JAAVJL010000005">
    <property type="protein sequence ID" value="NMF61051.1"/>
    <property type="molecule type" value="Genomic_DNA"/>
</dbReference>
<accession>A0ABX1M0D4</accession>
<dbReference type="Gene3D" id="3.40.50.1820">
    <property type="entry name" value="alpha/beta hydrolase"/>
    <property type="match status" value="1"/>
</dbReference>
<keyword evidence="4" id="KW-1185">Reference proteome</keyword>
<evidence type="ECO:0000259" key="2">
    <source>
        <dbReference type="Pfam" id="PF02230"/>
    </source>
</evidence>
<comment type="caution">
    <text evidence="3">The sequence shown here is derived from an EMBL/GenBank/DDBJ whole genome shotgun (WGS) entry which is preliminary data.</text>
</comment>